<dbReference type="OrthoDB" id="541429at2759"/>
<dbReference type="Proteomes" id="UP000236333">
    <property type="component" value="Unassembled WGS sequence"/>
</dbReference>
<gene>
    <name evidence="2" type="ORF">TSOC_000309</name>
</gene>
<name>A0A2J8AJU5_9CHLO</name>
<keyword evidence="1" id="KW-0812">Transmembrane</keyword>
<evidence type="ECO:0000256" key="1">
    <source>
        <dbReference type="SAM" id="Phobius"/>
    </source>
</evidence>
<proteinExistence type="predicted"/>
<keyword evidence="1" id="KW-0472">Membrane</keyword>
<dbReference type="EMBL" id="PGGS01000004">
    <property type="protein sequence ID" value="PNH12781.1"/>
    <property type="molecule type" value="Genomic_DNA"/>
</dbReference>
<feature type="transmembrane region" description="Helical" evidence="1">
    <location>
        <begin position="271"/>
        <end position="292"/>
    </location>
</feature>
<protein>
    <submittedName>
        <fullName evidence="2">Uncharacterized protein</fullName>
    </submittedName>
</protein>
<organism evidence="2 3">
    <name type="scientific">Tetrabaena socialis</name>
    <dbReference type="NCBI Taxonomy" id="47790"/>
    <lineage>
        <taxon>Eukaryota</taxon>
        <taxon>Viridiplantae</taxon>
        <taxon>Chlorophyta</taxon>
        <taxon>core chlorophytes</taxon>
        <taxon>Chlorophyceae</taxon>
        <taxon>CS clade</taxon>
        <taxon>Chlamydomonadales</taxon>
        <taxon>Tetrabaenaceae</taxon>
        <taxon>Tetrabaena</taxon>
    </lineage>
</organism>
<comment type="caution">
    <text evidence="2">The sequence shown here is derived from an EMBL/GenBank/DDBJ whole genome shotgun (WGS) entry which is preliminary data.</text>
</comment>
<evidence type="ECO:0000313" key="2">
    <source>
        <dbReference type="EMBL" id="PNH12781.1"/>
    </source>
</evidence>
<keyword evidence="1" id="KW-1133">Transmembrane helix</keyword>
<reference evidence="2 3" key="1">
    <citation type="journal article" date="2017" name="Mol. Biol. Evol.">
        <title>The 4-celled Tetrabaena socialis nuclear genome reveals the essential components for genetic control of cell number at the origin of multicellularity in the volvocine lineage.</title>
        <authorList>
            <person name="Featherston J."/>
            <person name="Arakaki Y."/>
            <person name="Hanschen E.R."/>
            <person name="Ferris P.J."/>
            <person name="Michod R.E."/>
            <person name="Olson B.J.S.C."/>
            <person name="Nozaki H."/>
            <person name="Durand P.M."/>
        </authorList>
    </citation>
    <scope>NUCLEOTIDE SEQUENCE [LARGE SCALE GENOMIC DNA]</scope>
    <source>
        <strain evidence="2 3">NIES-571</strain>
    </source>
</reference>
<feature type="non-terminal residue" evidence="2">
    <location>
        <position position="478"/>
    </location>
</feature>
<evidence type="ECO:0000313" key="3">
    <source>
        <dbReference type="Proteomes" id="UP000236333"/>
    </source>
</evidence>
<accession>A0A2J8AJU5</accession>
<keyword evidence="3" id="KW-1185">Reference proteome</keyword>
<sequence length="478" mass="51878">MLRVEGGSPVLHGVSPPRPSLLRRGRQLVGRVLGAPRAALRQVTKRLARAQRLWWRLEDVVVDGSKLAAKVALRAARPVLIDEINQEKRLMTAAQLRRLEVEEWDKQRMKNFYLSSFGGLRWFDQMEQALHNPLFIESRGWTDPVENWVGLNRTYMRDLARPGGGHMADVGPAALALKESELGRRLSPGERARVLARGADVAGGLLPTSNKDPAAAALAAAAALLPGERGGKGTCESQSCEQILTAKLSAQRMGGARDVLGEMDAISDDSVLLGLWVDAAIGCVLVAAFCCLQRRSRLYRYRLGVDDEELQEVLRSFADLVAEAIHSVLELPQFRHVEVVQVDAAEGAPSSLSIGFDAGASDAEVDLDKLQGRLDISGLLLGSAGLPEELAAVAKVVVQDDEEGVTELQLSDPALDKELSGLLRRARLERLYEDWYSRVEPALVPALDAASANVEASETPLDPLDVVRAIVAQLVQVA</sequence>
<dbReference type="AlphaFoldDB" id="A0A2J8AJU5"/>